<sequence>MVMHFGSRAVKPLRGLLFLSSLINGFISLPVLVLGFYLRFMPDPQMAVFGMSRVHSVGTTLIIIGISLLTTALIGGISAVKGDKQLEFAYFFLLLLLSLVAFGIGGYSFYYRSAVSFIH</sequence>
<feature type="transmembrane region" description="Helical" evidence="1">
    <location>
        <begin position="16"/>
        <end position="37"/>
    </location>
</feature>
<dbReference type="Proteomes" id="UP000281553">
    <property type="component" value="Unassembled WGS sequence"/>
</dbReference>
<keyword evidence="1" id="KW-1133">Transmembrane helix</keyword>
<evidence type="ECO:0000313" key="2">
    <source>
        <dbReference type="EMBL" id="VDN29543.1"/>
    </source>
</evidence>
<keyword evidence="1" id="KW-0812">Transmembrane</keyword>
<name>A0A3P7MZI9_DIBLA</name>
<reference evidence="2 3" key="1">
    <citation type="submission" date="2018-11" db="EMBL/GenBank/DDBJ databases">
        <authorList>
            <consortium name="Pathogen Informatics"/>
        </authorList>
    </citation>
    <scope>NUCLEOTIDE SEQUENCE [LARGE SCALE GENOMIC DNA]</scope>
</reference>
<feature type="transmembrane region" description="Helical" evidence="1">
    <location>
        <begin position="57"/>
        <end position="77"/>
    </location>
</feature>
<gene>
    <name evidence="2" type="ORF">DILT_LOCUS15387</name>
</gene>
<protein>
    <submittedName>
        <fullName evidence="2">Uncharacterized protein</fullName>
    </submittedName>
</protein>
<organism evidence="2 3">
    <name type="scientific">Dibothriocephalus latus</name>
    <name type="common">Fish tapeworm</name>
    <name type="synonym">Diphyllobothrium latum</name>
    <dbReference type="NCBI Taxonomy" id="60516"/>
    <lineage>
        <taxon>Eukaryota</taxon>
        <taxon>Metazoa</taxon>
        <taxon>Spiralia</taxon>
        <taxon>Lophotrochozoa</taxon>
        <taxon>Platyhelminthes</taxon>
        <taxon>Cestoda</taxon>
        <taxon>Eucestoda</taxon>
        <taxon>Diphyllobothriidea</taxon>
        <taxon>Diphyllobothriidae</taxon>
        <taxon>Dibothriocephalus</taxon>
    </lineage>
</organism>
<accession>A0A3P7MZI9</accession>
<keyword evidence="3" id="KW-1185">Reference proteome</keyword>
<dbReference type="AlphaFoldDB" id="A0A3P7MZI9"/>
<dbReference type="EMBL" id="UYRU01078829">
    <property type="protein sequence ID" value="VDN29543.1"/>
    <property type="molecule type" value="Genomic_DNA"/>
</dbReference>
<proteinExistence type="predicted"/>
<keyword evidence="1" id="KW-0472">Membrane</keyword>
<feature type="transmembrane region" description="Helical" evidence="1">
    <location>
        <begin position="89"/>
        <end position="110"/>
    </location>
</feature>
<evidence type="ECO:0000256" key="1">
    <source>
        <dbReference type="SAM" id="Phobius"/>
    </source>
</evidence>
<evidence type="ECO:0000313" key="3">
    <source>
        <dbReference type="Proteomes" id="UP000281553"/>
    </source>
</evidence>